<organism evidence="1 2">
    <name type="scientific">Cloacibacillus porcorum</name>
    <dbReference type="NCBI Taxonomy" id="1197717"/>
    <lineage>
        <taxon>Bacteria</taxon>
        <taxon>Thermotogati</taxon>
        <taxon>Synergistota</taxon>
        <taxon>Synergistia</taxon>
        <taxon>Synergistales</taxon>
        <taxon>Synergistaceae</taxon>
        <taxon>Cloacibacillus</taxon>
    </lineage>
</organism>
<dbReference type="EMBL" id="CP016757">
    <property type="protein sequence ID" value="ANZ44558.1"/>
    <property type="molecule type" value="Genomic_DNA"/>
</dbReference>
<protein>
    <submittedName>
        <fullName evidence="1">AsnC family transcriptional regulator</fullName>
    </submittedName>
</protein>
<dbReference type="InterPro" id="IPR019885">
    <property type="entry name" value="Tscrpt_reg_HTH_AsnC-type_CS"/>
</dbReference>
<dbReference type="PANTHER" id="PTHR30154:SF53">
    <property type="entry name" value="HTH-TYPE TRANSCRIPTIONAL REGULATOR LRPC"/>
    <property type="match status" value="1"/>
</dbReference>
<reference evidence="1" key="1">
    <citation type="submission" date="2016-08" db="EMBL/GenBank/DDBJ databases">
        <title>Complete genome of Cloacibacillus porcorum.</title>
        <authorList>
            <person name="Looft T."/>
            <person name="Bayles D.O."/>
            <person name="Alt D.P."/>
        </authorList>
    </citation>
    <scope>NUCLEOTIDE SEQUENCE [LARGE SCALE GENOMIC DNA]</scope>
    <source>
        <strain evidence="1">CL-84</strain>
    </source>
</reference>
<dbReference type="RefSeq" id="WP_066743813.1">
    <property type="nucleotide sequence ID" value="NZ_CATWZH010000037.1"/>
</dbReference>
<dbReference type="InterPro" id="IPR000485">
    <property type="entry name" value="AsnC-type_HTH_dom"/>
</dbReference>
<dbReference type="Gene3D" id="3.30.70.920">
    <property type="match status" value="1"/>
</dbReference>
<dbReference type="PANTHER" id="PTHR30154">
    <property type="entry name" value="LEUCINE-RESPONSIVE REGULATORY PROTEIN"/>
    <property type="match status" value="1"/>
</dbReference>
<dbReference type="InterPro" id="IPR036390">
    <property type="entry name" value="WH_DNA-bd_sf"/>
</dbReference>
<dbReference type="Pfam" id="PF13404">
    <property type="entry name" value="HTH_AsnC-type"/>
    <property type="match status" value="1"/>
</dbReference>
<dbReference type="FunFam" id="1.10.10.10:FF:000186">
    <property type="entry name" value="AsnC family transcriptional regulator"/>
    <property type="match status" value="1"/>
</dbReference>
<dbReference type="InterPro" id="IPR036388">
    <property type="entry name" value="WH-like_DNA-bd_sf"/>
</dbReference>
<dbReference type="Pfam" id="PF01037">
    <property type="entry name" value="AsnC_trans_reg"/>
    <property type="match status" value="1"/>
</dbReference>
<dbReference type="InterPro" id="IPR019887">
    <property type="entry name" value="Tscrpt_reg_AsnC/Lrp_C"/>
</dbReference>
<dbReference type="OrthoDB" id="66249at2"/>
<dbReference type="CDD" id="cd00090">
    <property type="entry name" value="HTH_ARSR"/>
    <property type="match status" value="1"/>
</dbReference>
<dbReference type="KEGG" id="cpor:BED41_05300"/>
<dbReference type="Gene3D" id="1.10.10.10">
    <property type="entry name" value="Winged helix-like DNA-binding domain superfamily/Winged helix DNA-binding domain"/>
    <property type="match status" value="1"/>
</dbReference>
<evidence type="ECO:0000313" key="1">
    <source>
        <dbReference type="EMBL" id="ANZ44558.1"/>
    </source>
</evidence>
<dbReference type="GO" id="GO:0005829">
    <property type="term" value="C:cytosol"/>
    <property type="evidence" value="ECO:0007669"/>
    <property type="project" value="TreeGrafter"/>
</dbReference>
<dbReference type="InterPro" id="IPR019888">
    <property type="entry name" value="Tscrpt_reg_AsnC-like"/>
</dbReference>
<dbReference type="AlphaFoldDB" id="A0A1B2I3J8"/>
<sequence>MLSSKLLDDIGRQILRILQEDGRISFNELGRRVGLSSPAVAERVRRMEEAGIILGYRAVVDQSRVGYPIMAYIRLSIPVSFLAQADELAKAIPEVLECHHLTGSDGVILKVVVSSVGHLEEVISQMGSCGMTTTAIVLSSPVVSRPIDPIKQPTPPAAI</sequence>
<dbReference type="SMART" id="SM00344">
    <property type="entry name" value="HTH_ASNC"/>
    <property type="match status" value="1"/>
</dbReference>
<dbReference type="PROSITE" id="PS00519">
    <property type="entry name" value="HTH_ASNC_1"/>
    <property type="match status" value="1"/>
</dbReference>
<gene>
    <name evidence="1" type="ORF">BED41_05300</name>
</gene>
<dbReference type="GeneID" id="83057271"/>
<dbReference type="SUPFAM" id="SSF46785">
    <property type="entry name" value="Winged helix' DNA-binding domain"/>
    <property type="match status" value="1"/>
</dbReference>
<dbReference type="GO" id="GO:0043200">
    <property type="term" value="P:response to amino acid"/>
    <property type="evidence" value="ECO:0007669"/>
    <property type="project" value="TreeGrafter"/>
</dbReference>
<dbReference type="PROSITE" id="PS50956">
    <property type="entry name" value="HTH_ASNC_2"/>
    <property type="match status" value="1"/>
</dbReference>
<dbReference type="PRINTS" id="PR00033">
    <property type="entry name" value="HTHASNC"/>
</dbReference>
<dbReference type="SUPFAM" id="SSF54909">
    <property type="entry name" value="Dimeric alpha+beta barrel"/>
    <property type="match status" value="1"/>
</dbReference>
<dbReference type="InterPro" id="IPR011008">
    <property type="entry name" value="Dimeric_a/b-barrel"/>
</dbReference>
<dbReference type="InterPro" id="IPR011991">
    <property type="entry name" value="ArsR-like_HTH"/>
</dbReference>
<accession>A0A1B2I3J8</accession>
<dbReference type="GO" id="GO:0043565">
    <property type="term" value="F:sequence-specific DNA binding"/>
    <property type="evidence" value="ECO:0007669"/>
    <property type="project" value="InterPro"/>
</dbReference>
<dbReference type="STRING" id="1197717.BED41_05300"/>
<name>A0A1B2I3J8_9BACT</name>
<evidence type="ECO:0000313" key="2">
    <source>
        <dbReference type="Proteomes" id="UP000093044"/>
    </source>
</evidence>
<keyword evidence="2" id="KW-1185">Reference proteome</keyword>
<dbReference type="Proteomes" id="UP000093044">
    <property type="component" value="Chromosome"/>
</dbReference>
<proteinExistence type="predicted"/>